<keyword evidence="3 5" id="KW-0413">Isomerase</keyword>
<sequence>MKITGFRCYLVKLPSRRDHNWASKMHQAIGSHLVLRLETDEGLVGWGETPAISTWGGAHMMYYGETSVTARHIIEAYLFPVIEGRSPLEIGPIHVAMDRAVKGHPYAKAAVDIALYDLQGKLLGVPVYQLLGGAHRDRISVAHSLGIMENERAIAEAIQAVAEGATTIKCKTGLDPQRDVDLVRRLREALGPTVRIRVDANEGYRSAVEAIRVTKAMEAFDIAFTEQPVADLKDLATIAQRVDVPVMADESAWTPQDILQIRELRAAELISLYVTKPGGLFRAREVATVAEAAGLSCDIGGSIEMGIGNAANLHLGAATRIAELASVCPVNRPEAAYAGQIAGVYYLDDIVVEPFEFQDGAVLVPQGTGLGIEVDERKLSRYSLD</sequence>
<dbReference type="InterPro" id="IPR029065">
    <property type="entry name" value="Enolase_C-like"/>
</dbReference>
<dbReference type="InterPro" id="IPR018110">
    <property type="entry name" value="Mandel_Rmase/mucon_lact_enz_CS"/>
</dbReference>
<dbReference type="AlphaFoldDB" id="A0A6J4KYW6"/>
<dbReference type="InterPro" id="IPR013342">
    <property type="entry name" value="Mandelate_racemase_C"/>
</dbReference>
<evidence type="ECO:0000256" key="2">
    <source>
        <dbReference type="ARBA" id="ARBA00022723"/>
    </source>
</evidence>
<organism evidence="5">
    <name type="scientific">uncultured Chloroflexia bacterium</name>
    <dbReference type="NCBI Taxonomy" id="1672391"/>
    <lineage>
        <taxon>Bacteria</taxon>
        <taxon>Bacillati</taxon>
        <taxon>Chloroflexota</taxon>
        <taxon>Chloroflexia</taxon>
        <taxon>environmental samples</taxon>
    </lineage>
</organism>
<dbReference type="InterPro" id="IPR029017">
    <property type="entry name" value="Enolase-like_N"/>
</dbReference>
<dbReference type="PANTHER" id="PTHR48073:SF2">
    <property type="entry name" value="O-SUCCINYLBENZOATE SYNTHASE"/>
    <property type="match status" value="1"/>
</dbReference>
<dbReference type="GO" id="GO:0046872">
    <property type="term" value="F:metal ion binding"/>
    <property type="evidence" value="ECO:0007669"/>
    <property type="project" value="UniProtKB-KW"/>
</dbReference>
<dbReference type="SUPFAM" id="SSF51604">
    <property type="entry name" value="Enolase C-terminal domain-like"/>
    <property type="match status" value="1"/>
</dbReference>
<dbReference type="SUPFAM" id="SSF54826">
    <property type="entry name" value="Enolase N-terminal domain-like"/>
    <property type="match status" value="1"/>
</dbReference>
<dbReference type="SMART" id="SM00922">
    <property type="entry name" value="MR_MLE"/>
    <property type="match status" value="1"/>
</dbReference>
<dbReference type="SFLD" id="SFLDG00180">
    <property type="entry name" value="muconate_cycloisomerase"/>
    <property type="match status" value="1"/>
</dbReference>
<dbReference type="EC" id="5.1.1.n1" evidence="5"/>
<dbReference type="GO" id="GO:0009063">
    <property type="term" value="P:amino acid catabolic process"/>
    <property type="evidence" value="ECO:0007669"/>
    <property type="project" value="InterPro"/>
</dbReference>
<dbReference type="InterPro" id="IPR013341">
    <property type="entry name" value="Mandelate_racemase_N_dom"/>
</dbReference>
<dbReference type="PANTHER" id="PTHR48073">
    <property type="entry name" value="O-SUCCINYLBENZOATE SYNTHASE-RELATED"/>
    <property type="match status" value="1"/>
</dbReference>
<protein>
    <submittedName>
        <fullName evidence="5">L-alanine-DL-glutamate epimerase (EC)</fullName>
        <ecNumber evidence="5">5.1.1.n1</ecNumber>
    </submittedName>
</protein>
<dbReference type="Gene3D" id="3.30.390.10">
    <property type="entry name" value="Enolase-like, N-terminal domain"/>
    <property type="match status" value="1"/>
</dbReference>
<gene>
    <name evidence="5" type="ORF">AVDCRST_MAG93-5553</name>
</gene>
<proteinExistence type="inferred from homology"/>
<evidence type="ECO:0000256" key="1">
    <source>
        <dbReference type="ARBA" id="ARBA00008031"/>
    </source>
</evidence>
<dbReference type="Gene3D" id="3.20.20.120">
    <property type="entry name" value="Enolase-like C-terminal domain"/>
    <property type="match status" value="1"/>
</dbReference>
<keyword evidence="2" id="KW-0479">Metal-binding</keyword>
<name>A0A6J4KYW6_9CHLR</name>
<reference evidence="5" key="1">
    <citation type="submission" date="2020-02" db="EMBL/GenBank/DDBJ databases">
        <authorList>
            <person name="Meier V. D."/>
        </authorList>
    </citation>
    <scope>NUCLEOTIDE SEQUENCE</scope>
    <source>
        <strain evidence="5">AVDCRST_MAG93</strain>
    </source>
</reference>
<dbReference type="PROSITE" id="PS00908">
    <property type="entry name" value="MR_MLE_1"/>
    <property type="match status" value="1"/>
</dbReference>
<evidence type="ECO:0000256" key="3">
    <source>
        <dbReference type="ARBA" id="ARBA00023235"/>
    </source>
</evidence>
<comment type="similarity">
    <text evidence="1">Belongs to the mandelate racemase/muconate lactonizing enzyme family.</text>
</comment>
<dbReference type="SFLD" id="SFLDS00001">
    <property type="entry name" value="Enolase"/>
    <property type="match status" value="1"/>
</dbReference>
<dbReference type="InterPro" id="IPR036849">
    <property type="entry name" value="Enolase-like_C_sf"/>
</dbReference>
<feature type="domain" description="Mandelate racemase/muconate lactonizing enzyme C-terminal" evidence="4">
    <location>
        <begin position="151"/>
        <end position="245"/>
    </location>
</feature>
<dbReference type="Pfam" id="PF02746">
    <property type="entry name" value="MR_MLE_N"/>
    <property type="match status" value="1"/>
</dbReference>
<dbReference type="GO" id="GO:0016854">
    <property type="term" value="F:racemase and epimerase activity"/>
    <property type="evidence" value="ECO:0007669"/>
    <property type="project" value="UniProtKB-ARBA"/>
</dbReference>
<evidence type="ECO:0000259" key="4">
    <source>
        <dbReference type="SMART" id="SM00922"/>
    </source>
</evidence>
<dbReference type="Pfam" id="PF13378">
    <property type="entry name" value="MR_MLE_C"/>
    <property type="match status" value="1"/>
</dbReference>
<accession>A0A6J4KYW6</accession>
<dbReference type="EMBL" id="CADCTR010001875">
    <property type="protein sequence ID" value="CAA9317085.1"/>
    <property type="molecule type" value="Genomic_DNA"/>
</dbReference>
<evidence type="ECO:0000313" key="5">
    <source>
        <dbReference type="EMBL" id="CAA9317085.1"/>
    </source>
</evidence>